<feature type="transmembrane region" description="Helical" evidence="1">
    <location>
        <begin position="40"/>
        <end position="68"/>
    </location>
</feature>
<dbReference type="PANTHER" id="PTHR43801">
    <property type="entry name" value="NUCLEOTIDE-BINDING PROTEIN-RELATED"/>
    <property type="match status" value="1"/>
</dbReference>
<sequence length="268" mass="29733">MRIKKRLFIGLLALSLLFITAVMAGGWYLLANHTSVLNRVLLILGIFTLAVLFLIIALGIAGLVLILWQERSLPFFQRLGIIAVNTLFPVALALGRRLGVKEDAIKASFIEMNNQLVRLQGLRLEPERILLLAPHCLQWSGCPHKITIDVSNCRRCGRCPVDALHALAEKYGIRLAVATGGTLARHFVKQYRPRAVVAIACERDLTSGIQDTQPLPVLGVVNLRPHGPCLNTQVNLNQVEEAVQFFLYGKAMTRPQVYREGWKIGSSV</sequence>
<gene>
    <name evidence="2" type="ORF">MOHU_25040</name>
</gene>
<evidence type="ECO:0000313" key="3">
    <source>
        <dbReference type="Proteomes" id="UP000238415"/>
    </source>
</evidence>
<accession>A0A2T0AL66</accession>
<dbReference type="RefSeq" id="WP_106006412.1">
    <property type="nucleotide sequence ID" value="NZ_CP136418.1"/>
</dbReference>
<dbReference type="OrthoDB" id="9787348at2"/>
<dbReference type="Proteomes" id="UP000238415">
    <property type="component" value="Unassembled WGS sequence"/>
</dbReference>
<dbReference type="AlphaFoldDB" id="A0A2T0AL66"/>
<evidence type="ECO:0000313" key="2">
    <source>
        <dbReference type="EMBL" id="PRR69201.1"/>
    </source>
</evidence>
<protein>
    <recommendedName>
        <fullName evidence="4">DUF116 domain-containing protein</fullName>
    </recommendedName>
</protein>
<reference evidence="2 3" key="1">
    <citation type="submission" date="2018-03" db="EMBL/GenBank/DDBJ databases">
        <title>Genome sequence of Moorella humiferrea DSM 23265.</title>
        <authorList>
            <person name="Poehlein A."/>
            <person name="Daniel R."/>
        </authorList>
    </citation>
    <scope>NUCLEOTIDE SEQUENCE [LARGE SCALE GENOMIC DNA]</scope>
    <source>
        <strain evidence="2 3">DSM 23265</strain>
    </source>
</reference>
<organism evidence="2 3">
    <name type="scientific">Neomoorella humiferrea</name>
    <dbReference type="NCBI Taxonomy" id="676965"/>
    <lineage>
        <taxon>Bacteria</taxon>
        <taxon>Bacillati</taxon>
        <taxon>Bacillota</taxon>
        <taxon>Clostridia</taxon>
        <taxon>Neomoorellales</taxon>
        <taxon>Neomoorellaceae</taxon>
        <taxon>Neomoorella</taxon>
    </lineage>
</organism>
<keyword evidence="1" id="KW-1133">Transmembrane helix</keyword>
<proteinExistence type="predicted"/>
<dbReference type="PIRSF" id="PIRSF006594">
    <property type="entry name" value="UCP006594"/>
    <property type="match status" value="1"/>
</dbReference>
<name>A0A2T0AL66_9FIRM</name>
<dbReference type="EMBL" id="PVXM01000057">
    <property type="protein sequence ID" value="PRR69201.1"/>
    <property type="molecule type" value="Genomic_DNA"/>
</dbReference>
<dbReference type="PANTHER" id="PTHR43801:SF1">
    <property type="entry name" value="POLYPRENYL SYNTHETASE"/>
    <property type="match status" value="1"/>
</dbReference>
<evidence type="ECO:0008006" key="4">
    <source>
        <dbReference type="Google" id="ProtNLM"/>
    </source>
</evidence>
<evidence type="ECO:0000256" key="1">
    <source>
        <dbReference type="SAM" id="Phobius"/>
    </source>
</evidence>
<dbReference type="InterPro" id="IPR002829">
    <property type="entry name" value="DUF116"/>
</dbReference>
<keyword evidence="1" id="KW-0472">Membrane</keyword>
<keyword evidence="3" id="KW-1185">Reference proteome</keyword>
<dbReference type="Pfam" id="PF01976">
    <property type="entry name" value="DUF116"/>
    <property type="match status" value="1"/>
</dbReference>
<feature type="transmembrane region" description="Helical" evidence="1">
    <location>
        <begin position="75"/>
        <end position="95"/>
    </location>
</feature>
<comment type="caution">
    <text evidence="2">The sequence shown here is derived from an EMBL/GenBank/DDBJ whole genome shotgun (WGS) entry which is preliminary data.</text>
</comment>
<keyword evidence="1" id="KW-0812">Transmembrane</keyword>